<feature type="transmembrane region" description="Helical" evidence="1">
    <location>
        <begin position="33"/>
        <end position="57"/>
    </location>
</feature>
<organism evidence="2 3">
    <name type="scientific">Pyrococcus abyssi (strain GE5 / Orsay)</name>
    <dbReference type="NCBI Taxonomy" id="272844"/>
    <lineage>
        <taxon>Archaea</taxon>
        <taxon>Methanobacteriati</taxon>
        <taxon>Methanobacteriota</taxon>
        <taxon>Thermococci</taxon>
        <taxon>Thermococcales</taxon>
        <taxon>Thermococcaceae</taxon>
        <taxon>Pyrococcus</taxon>
    </lineage>
</organism>
<dbReference type="InterPro" id="IPR058303">
    <property type="entry name" value="DUF7990"/>
</dbReference>
<dbReference type="RefSeq" id="WP_048146930.1">
    <property type="nucleotide sequence ID" value="NC_000868.1"/>
</dbReference>
<dbReference type="OrthoDB" id="84625at2157"/>
<gene>
    <name evidence="2" type="ordered locus">PAB1555.1n</name>
</gene>
<keyword evidence="1" id="KW-0472">Membrane</keyword>
<protein>
    <submittedName>
        <fullName evidence="2">Uncharacterized protein</fullName>
    </submittedName>
</protein>
<name>G8ZKP2_PYRAB</name>
<keyword evidence="1" id="KW-1133">Transmembrane helix</keyword>
<comment type="miscellaneous">
    <text evidence="2">The sequence shown here is derived from an EMBL/GenBank/DDBJ third party annotation (TPA) entry.</text>
</comment>
<dbReference type="Proteomes" id="UP000009139">
    <property type="component" value="Chromosome"/>
</dbReference>
<evidence type="ECO:0000256" key="1">
    <source>
        <dbReference type="SAM" id="Phobius"/>
    </source>
</evidence>
<reference evidence="2 3" key="1">
    <citation type="journal article" date="2012" name="Curr. Microbiol.">
        <title>Re-annotation of two hyperthermophilic archaea Pyrococcus abyssi GE5 and Pyrococcus furiosus DSM 3638.</title>
        <authorList>
            <person name="Gao J."/>
            <person name="Wang J."/>
        </authorList>
    </citation>
    <scope>GENOME REANNOTATION</scope>
    <source>
        <strain evidence="3">GE5 / Orsay</strain>
    </source>
</reference>
<sequence length="88" mass="10261">MEPIKQFLKGFLEYFKQSSTEYIEFELRELENVFALILMGSFIGIPSPPTTLVLRLMPHMVREMKVMQQRAVELDDVFAEIAGMFDID</sequence>
<keyword evidence="1" id="KW-0812">Transmembrane</keyword>
<evidence type="ECO:0000313" key="2">
    <source>
        <dbReference type="EMBL" id="CCE70685.1"/>
    </source>
</evidence>
<proteinExistence type="predicted"/>
<accession>G8ZKP2</accession>
<dbReference type="Pfam" id="PF25952">
    <property type="entry name" value="DUF7990"/>
    <property type="match status" value="1"/>
</dbReference>
<dbReference type="AlphaFoldDB" id="G8ZKP2"/>
<dbReference type="EMBL" id="HE613800">
    <property type="protein sequence ID" value="CCE70685.1"/>
    <property type="molecule type" value="Genomic_DNA"/>
</dbReference>
<evidence type="ECO:0000313" key="3">
    <source>
        <dbReference type="Proteomes" id="UP000009139"/>
    </source>
</evidence>